<protein>
    <submittedName>
        <fullName evidence="2">Lipocalin-like domain</fullName>
    </submittedName>
</protein>
<reference evidence="2 3" key="1">
    <citation type="submission" date="2023-09" db="EMBL/GenBank/DDBJ databases">
        <title>Nesidiocoris tenuis whole genome shotgun sequence.</title>
        <authorList>
            <person name="Shibata T."/>
            <person name="Shimoda M."/>
            <person name="Kobayashi T."/>
            <person name="Uehara T."/>
        </authorList>
    </citation>
    <scope>NUCLEOTIDE SEQUENCE [LARGE SCALE GENOMIC DNA]</scope>
    <source>
        <strain evidence="2 3">Japan</strain>
    </source>
</reference>
<dbReference type="EMBL" id="AP028915">
    <property type="protein sequence ID" value="BES96952.1"/>
    <property type="molecule type" value="Genomic_DNA"/>
</dbReference>
<dbReference type="Gene3D" id="2.40.128.20">
    <property type="match status" value="1"/>
</dbReference>
<keyword evidence="1" id="KW-0732">Signal</keyword>
<dbReference type="SUPFAM" id="SSF50814">
    <property type="entry name" value="Lipocalins"/>
    <property type="match status" value="1"/>
</dbReference>
<evidence type="ECO:0000313" key="2">
    <source>
        <dbReference type="EMBL" id="BES96952.1"/>
    </source>
</evidence>
<dbReference type="PANTHER" id="PTHR10612:SF34">
    <property type="entry name" value="APOLIPOPROTEIN D"/>
    <property type="match status" value="1"/>
</dbReference>
<keyword evidence="3" id="KW-1185">Reference proteome</keyword>
<organism evidence="2 3">
    <name type="scientific">Nesidiocoris tenuis</name>
    <dbReference type="NCBI Taxonomy" id="355587"/>
    <lineage>
        <taxon>Eukaryota</taxon>
        <taxon>Metazoa</taxon>
        <taxon>Ecdysozoa</taxon>
        <taxon>Arthropoda</taxon>
        <taxon>Hexapoda</taxon>
        <taxon>Insecta</taxon>
        <taxon>Pterygota</taxon>
        <taxon>Neoptera</taxon>
        <taxon>Paraneoptera</taxon>
        <taxon>Hemiptera</taxon>
        <taxon>Heteroptera</taxon>
        <taxon>Panheteroptera</taxon>
        <taxon>Cimicomorpha</taxon>
        <taxon>Miridae</taxon>
        <taxon>Dicyphina</taxon>
        <taxon>Nesidiocoris</taxon>
    </lineage>
</organism>
<sequence>MTRRSILAFVLLSCTNMCIGQSYLPWKFGFCSVPPVQQNFNATEYFTGKWYQQSSFGTFLTQGAGICPTISNQVTPGGLIRQRYYQYEQLTMSWTTLDGTSYVSFVQNGQGYLPITYGLLNGLVPYEAPIYIVGTDYDNWAVIYSCRQQLFLKLEMSWTLTRTRNGTEQENILSSTVRNAGLDLSSYVKSTNIGCGPNEPSL</sequence>
<name>A0ABN7B2H7_9HEMI</name>
<accession>A0ABN7B2H7</accession>
<proteinExistence type="predicted"/>
<feature type="chain" id="PRO_5047041904" evidence="1">
    <location>
        <begin position="21"/>
        <end position="202"/>
    </location>
</feature>
<feature type="signal peptide" evidence="1">
    <location>
        <begin position="1"/>
        <end position="20"/>
    </location>
</feature>
<evidence type="ECO:0000256" key="1">
    <source>
        <dbReference type="SAM" id="SignalP"/>
    </source>
</evidence>
<gene>
    <name evidence="2" type="ORF">NTJ_09765</name>
</gene>
<dbReference type="PANTHER" id="PTHR10612">
    <property type="entry name" value="APOLIPOPROTEIN D"/>
    <property type="match status" value="1"/>
</dbReference>
<evidence type="ECO:0000313" key="3">
    <source>
        <dbReference type="Proteomes" id="UP001307889"/>
    </source>
</evidence>
<dbReference type="InterPro" id="IPR012674">
    <property type="entry name" value="Calycin"/>
</dbReference>
<dbReference type="Proteomes" id="UP001307889">
    <property type="component" value="Chromosome 7"/>
</dbReference>